<dbReference type="EMBL" id="CAJNOR010000436">
    <property type="protein sequence ID" value="CAF0913876.1"/>
    <property type="molecule type" value="Genomic_DNA"/>
</dbReference>
<proteinExistence type="predicted"/>
<evidence type="ECO:0000313" key="3">
    <source>
        <dbReference type="Proteomes" id="UP000663828"/>
    </source>
</evidence>
<protein>
    <submittedName>
        <fullName evidence="2">Uncharacterized protein</fullName>
    </submittedName>
</protein>
<feature type="compositionally biased region" description="Basic and acidic residues" evidence="1">
    <location>
        <begin position="125"/>
        <end position="134"/>
    </location>
</feature>
<feature type="compositionally biased region" description="Basic residues" evidence="1">
    <location>
        <begin position="139"/>
        <end position="148"/>
    </location>
</feature>
<feature type="compositionally biased region" description="Basic residues" evidence="1">
    <location>
        <begin position="20"/>
        <end position="30"/>
    </location>
</feature>
<feature type="region of interest" description="Disordered" evidence="1">
    <location>
        <begin position="125"/>
        <end position="159"/>
    </location>
</feature>
<evidence type="ECO:0000256" key="1">
    <source>
        <dbReference type="SAM" id="MobiDB-lite"/>
    </source>
</evidence>
<dbReference type="AlphaFoldDB" id="A0A814AFT5"/>
<gene>
    <name evidence="2" type="ORF">XAT740_LOCUS8674</name>
</gene>
<sequence length="352" mass="39612">MCASKTIFASPDPTALHLPNVRKKPRKRAQHSPTPSSLISVPTTTVSTNASENVSALKAKYTGYASWLKASSRQNREPVFTHELLKHSLCQMGIDSTQASQLVQTCTWYVYQFQKGLGADVEHSHEQPVIETKKPQQLTKKRLQRKNIPRSGKLLSPRDYSPESEVLFASASKENFHHPPSRPVTQNKLSVLPSIHPSEQTPPSRARRVDFDNEYSTVKPKSSQQRLALSRKSVLPKIRPLESDSAISFTNEQSDVELDYPSVDFETSYPNRNLHRNTIVAGQTRSILRKQTSTNTSDVSLDVNTRKQRHRLLTPTSTSIDEIPLGTKSQRLFGGSAYFAQIMNELEEQNIH</sequence>
<name>A0A814AFT5_ADIRI</name>
<feature type="compositionally biased region" description="Polar residues" evidence="1">
    <location>
        <begin position="31"/>
        <end position="44"/>
    </location>
</feature>
<organism evidence="2 3">
    <name type="scientific">Adineta ricciae</name>
    <name type="common">Rotifer</name>
    <dbReference type="NCBI Taxonomy" id="249248"/>
    <lineage>
        <taxon>Eukaryota</taxon>
        <taxon>Metazoa</taxon>
        <taxon>Spiralia</taxon>
        <taxon>Gnathifera</taxon>
        <taxon>Rotifera</taxon>
        <taxon>Eurotatoria</taxon>
        <taxon>Bdelloidea</taxon>
        <taxon>Adinetida</taxon>
        <taxon>Adinetidae</taxon>
        <taxon>Adineta</taxon>
    </lineage>
</organism>
<reference evidence="2" key="1">
    <citation type="submission" date="2021-02" db="EMBL/GenBank/DDBJ databases">
        <authorList>
            <person name="Nowell W R."/>
        </authorList>
    </citation>
    <scope>NUCLEOTIDE SEQUENCE</scope>
</reference>
<keyword evidence="3" id="KW-1185">Reference proteome</keyword>
<accession>A0A814AFT5</accession>
<dbReference type="Proteomes" id="UP000663828">
    <property type="component" value="Unassembled WGS sequence"/>
</dbReference>
<comment type="caution">
    <text evidence="2">The sequence shown here is derived from an EMBL/GenBank/DDBJ whole genome shotgun (WGS) entry which is preliminary data.</text>
</comment>
<evidence type="ECO:0000313" key="2">
    <source>
        <dbReference type="EMBL" id="CAF0913876.1"/>
    </source>
</evidence>
<feature type="region of interest" description="Disordered" evidence="1">
    <location>
        <begin position="13"/>
        <end position="44"/>
    </location>
</feature>